<comment type="pathway">
    <text evidence="15">Cell wall biogenesis; peptidoglycan biosynthesis.</text>
</comment>
<dbReference type="PANTHER" id="PTHR23132:SF23">
    <property type="entry name" value="D-ALANINE--D-ALANINE LIGASE B"/>
    <property type="match status" value="1"/>
</dbReference>
<dbReference type="PROSITE" id="PS50975">
    <property type="entry name" value="ATP_GRASP"/>
    <property type="match status" value="1"/>
</dbReference>
<name>A0ABW5DT19_9PROT</name>
<evidence type="ECO:0000256" key="2">
    <source>
        <dbReference type="ARBA" id="ARBA00001946"/>
    </source>
</evidence>
<comment type="cofactor">
    <cofactor evidence="1">
        <name>Mn(2+)</name>
        <dbReference type="ChEBI" id="CHEBI:29035"/>
    </cofactor>
</comment>
<evidence type="ECO:0000256" key="10">
    <source>
        <dbReference type="ARBA" id="ARBA00022840"/>
    </source>
</evidence>
<dbReference type="Pfam" id="PF01820">
    <property type="entry name" value="Dala_Dala_lig_N"/>
    <property type="match status" value="1"/>
</dbReference>
<evidence type="ECO:0000256" key="12">
    <source>
        <dbReference type="ARBA" id="ARBA00022984"/>
    </source>
</evidence>
<organism evidence="18 19">
    <name type="scientific">Lacibacterium aquatile</name>
    <dbReference type="NCBI Taxonomy" id="1168082"/>
    <lineage>
        <taxon>Bacteria</taxon>
        <taxon>Pseudomonadati</taxon>
        <taxon>Pseudomonadota</taxon>
        <taxon>Alphaproteobacteria</taxon>
        <taxon>Rhodospirillales</taxon>
        <taxon>Rhodospirillaceae</taxon>
    </lineage>
</organism>
<protein>
    <recommendedName>
        <fullName evidence="6 15">D-alanine--D-alanine ligase</fullName>
        <ecNumber evidence="6 15">6.3.2.4</ecNumber>
    </recommendedName>
    <alternativeName>
        <fullName evidence="15">D-Ala-D-Ala ligase</fullName>
    </alternativeName>
    <alternativeName>
        <fullName evidence="15">D-alanylalanine synthetase</fullName>
    </alternativeName>
</protein>
<proteinExistence type="inferred from homology"/>
<evidence type="ECO:0000256" key="11">
    <source>
        <dbReference type="ARBA" id="ARBA00022960"/>
    </source>
</evidence>
<accession>A0ABW5DT19</accession>
<keyword evidence="12 15" id="KW-0573">Peptidoglycan synthesis</keyword>
<keyword evidence="13 15" id="KW-0961">Cell wall biogenesis/degradation</keyword>
<dbReference type="Proteomes" id="UP001597295">
    <property type="component" value="Unassembled WGS sequence"/>
</dbReference>
<keyword evidence="10 16" id="KW-0067">ATP-binding</keyword>
<dbReference type="SUPFAM" id="SSF52440">
    <property type="entry name" value="PreATP-grasp domain"/>
    <property type="match status" value="1"/>
</dbReference>
<dbReference type="Pfam" id="PF07478">
    <property type="entry name" value="Dala_Dala_lig_C"/>
    <property type="match status" value="1"/>
</dbReference>
<dbReference type="Gene3D" id="3.30.1490.20">
    <property type="entry name" value="ATP-grasp fold, A domain"/>
    <property type="match status" value="1"/>
</dbReference>
<evidence type="ECO:0000256" key="5">
    <source>
        <dbReference type="ARBA" id="ARBA00010871"/>
    </source>
</evidence>
<evidence type="ECO:0000256" key="15">
    <source>
        <dbReference type="HAMAP-Rule" id="MF_00047"/>
    </source>
</evidence>
<evidence type="ECO:0000256" key="7">
    <source>
        <dbReference type="ARBA" id="ARBA00022490"/>
    </source>
</evidence>
<evidence type="ECO:0000256" key="13">
    <source>
        <dbReference type="ARBA" id="ARBA00023316"/>
    </source>
</evidence>
<evidence type="ECO:0000256" key="4">
    <source>
        <dbReference type="ARBA" id="ARBA00004496"/>
    </source>
</evidence>
<comment type="similarity">
    <text evidence="5 15">Belongs to the D-alanine--D-alanine ligase family.</text>
</comment>
<dbReference type="SUPFAM" id="SSF56059">
    <property type="entry name" value="Glutathione synthetase ATP-binding domain-like"/>
    <property type="match status" value="1"/>
</dbReference>
<dbReference type="EMBL" id="JBHUIP010000012">
    <property type="protein sequence ID" value="MFD2263574.1"/>
    <property type="molecule type" value="Genomic_DNA"/>
</dbReference>
<comment type="cofactor">
    <cofactor evidence="2">
        <name>Mg(2+)</name>
        <dbReference type="ChEBI" id="CHEBI:18420"/>
    </cofactor>
</comment>
<evidence type="ECO:0000256" key="6">
    <source>
        <dbReference type="ARBA" id="ARBA00012216"/>
    </source>
</evidence>
<evidence type="ECO:0000256" key="16">
    <source>
        <dbReference type="PROSITE-ProRule" id="PRU00409"/>
    </source>
</evidence>
<evidence type="ECO:0000259" key="17">
    <source>
        <dbReference type="PROSITE" id="PS50975"/>
    </source>
</evidence>
<evidence type="ECO:0000256" key="14">
    <source>
        <dbReference type="ARBA" id="ARBA00047614"/>
    </source>
</evidence>
<feature type="domain" description="ATP-grasp" evidence="17">
    <location>
        <begin position="103"/>
        <end position="303"/>
    </location>
</feature>
<evidence type="ECO:0000256" key="9">
    <source>
        <dbReference type="ARBA" id="ARBA00022741"/>
    </source>
</evidence>
<evidence type="ECO:0000313" key="19">
    <source>
        <dbReference type="Proteomes" id="UP001597295"/>
    </source>
</evidence>
<dbReference type="Gene3D" id="3.40.50.20">
    <property type="match status" value="1"/>
</dbReference>
<dbReference type="PIRSF" id="PIRSF039102">
    <property type="entry name" value="Ddl/VanB"/>
    <property type="match status" value="1"/>
</dbReference>
<dbReference type="InterPro" id="IPR011761">
    <property type="entry name" value="ATP-grasp"/>
</dbReference>
<dbReference type="RefSeq" id="WP_379876594.1">
    <property type="nucleotide sequence ID" value="NZ_JBHUIP010000012.1"/>
</dbReference>
<comment type="caution">
    <text evidence="18">The sequence shown here is derived from an EMBL/GenBank/DDBJ whole genome shotgun (WGS) entry which is preliminary data.</text>
</comment>
<dbReference type="InterPro" id="IPR000291">
    <property type="entry name" value="D-Ala_lig_Van_CS"/>
</dbReference>
<evidence type="ECO:0000313" key="18">
    <source>
        <dbReference type="EMBL" id="MFD2263574.1"/>
    </source>
</evidence>
<dbReference type="InterPro" id="IPR016185">
    <property type="entry name" value="PreATP-grasp_dom_sf"/>
</dbReference>
<dbReference type="InterPro" id="IPR005905">
    <property type="entry name" value="D_ala_D_ala"/>
</dbReference>
<keyword evidence="7 15" id="KW-0963">Cytoplasm</keyword>
<keyword evidence="9 16" id="KW-0547">Nucleotide-binding</keyword>
<gene>
    <name evidence="15" type="primary">ddl</name>
    <name evidence="18" type="ORF">ACFSM5_11800</name>
</gene>
<comment type="catalytic activity">
    <reaction evidence="14 15">
        <text>2 D-alanine + ATP = D-alanyl-D-alanine + ADP + phosphate + H(+)</text>
        <dbReference type="Rhea" id="RHEA:11224"/>
        <dbReference type="ChEBI" id="CHEBI:15378"/>
        <dbReference type="ChEBI" id="CHEBI:30616"/>
        <dbReference type="ChEBI" id="CHEBI:43474"/>
        <dbReference type="ChEBI" id="CHEBI:57416"/>
        <dbReference type="ChEBI" id="CHEBI:57822"/>
        <dbReference type="ChEBI" id="CHEBI:456216"/>
        <dbReference type="EC" id="6.3.2.4"/>
    </reaction>
</comment>
<evidence type="ECO:0000256" key="1">
    <source>
        <dbReference type="ARBA" id="ARBA00001936"/>
    </source>
</evidence>
<dbReference type="Gene3D" id="3.30.470.20">
    <property type="entry name" value="ATP-grasp fold, B domain"/>
    <property type="match status" value="1"/>
</dbReference>
<keyword evidence="8 15" id="KW-0436">Ligase</keyword>
<dbReference type="PROSITE" id="PS00843">
    <property type="entry name" value="DALA_DALA_LIGASE_1"/>
    <property type="match status" value="1"/>
</dbReference>
<dbReference type="NCBIfam" id="NF002378">
    <property type="entry name" value="PRK01372.1"/>
    <property type="match status" value="1"/>
</dbReference>
<dbReference type="NCBIfam" id="TIGR01205">
    <property type="entry name" value="D_ala_D_alaTIGR"/>
    <property type="match status" value="1"/>
</dbReference>
<dbReference type="InterPro" id="IPR013815">
    <property type="entry name" value="ATP_grasp_subdomain_1"/>
</dbReference>
<dbReference type="InterPro" id="IPR011127">
    <property type="entry name" value="Dala_Dala_lig_N"/>
</dbReference>
<dbReference type="HAMAP" id="MF_00047">
    <property type="entry name" value="Dala_Dala_lig"/>
    <property type="match status" value="1"/>
</dbReference>
<reference evidence="19" key="1">
    <citation type="journal article" date="2019" name="Int. J. Syst. Evol. Microbiol.">
        <title>The Global Catalogue of Microorganisms (GCM) 10K type strain sequencing project: providing services to taxonomists for standard genome sequencing and annotation.</title>
        <authorList>
            <consortium name="The Broad Institute Genomics Platform"/>
            <consortium name="The Broad Institute Genome Sequencing Center for Infectious Disease"/>
            <person name="Wu L."/>
            <person name="Ma J."/>
        </authorList>
    </citation>
    <scope>NUCLEOTIDE SEQUENCE [LARGE SCALE GENOMIC DNA]</scope>
    <source>
        <strain evidence="19">CGMCC 1.19062</strain>
    </source>
</reference>
<sequence length="308" mass="32593">MAKHVAVLMGGWSVERPVSLTSGKACADALESKGYKVTRIDVTRDLGALLAALTPRPDVVFNALHGKGGEDGTIQGVLDILKIPYTHSGLRASAAAMDKPTAKAIFAAAGIRVPGGRVYAKHEVLAGDVIPRPYVIKPPAEGSSFGVQIVREGDNGPAVADWGFGDEVLVEPYIAGREMTVAVIDEPGKGARALGSIDIRHEHGFFDYEVKYTGGQAEHVMPPVMDPNALAEMESMAVAAHVALGCRGISRSDFRYDDTAGEPGMVYLLEVNTQPGMTPTSLVPDAAKSQGISFPDLVSWMVEAARWG</sequence>
<dbReference type="EC" id="6.3.2.4" evidence="6 15"/>
<dbReference type="PANTHER" id="PTHR23132">
    <property type="entry name" value="D-ALANINE--D-ALANINE LIGASE"/>
    <property type="match status" value="1"/>
</dbReference>
<keyword evidence="11 15" id="KW-0133">Cell shape</keyword>
<evidence type="ECO:0000256" key="3">
    <source>
        <dbReference type="ARBA" id="ARBA00003921"/>
    </source>
</evidence>
<dbReference type="PROSITE" id="PS00844">
    <property type="entry name" value="DALA_DALA_LIGASE_2"/>
    <property type="match status" value="1"/>
</dbReference>
<comment type="function">
    <text evidence="3 15">Cell wall formation.</text>
</comment>
<evidence type="ECO:0000256" key="8">
    <source>
        <dbReference type="ARBA" id="ARBA00022598"/>
    </source>
</evidence>
<dbReference type="InterPro" id="IPR011095">
    <property type="entry name" value="Dala_Dala_lig_C"/>
</dbReference>
<dbReference type="GO" id="GO:0008716">
    <property type="term" value="F:D-alanine-D-alanine ligase activity"/>
    <property type="evidence" value="ECO:0007669"/>
    <property type="project" value="UniProtKB-EC"/>
</dbReference>
<comment type="subcellular location">
    <subcellularLocation>
        <location evidence="4 15">Cytoplasm</location>
    </subcellularLocation>
</comment>
<keyword evidence="19" id="KW-1185">Reference proteome</keyword>